<dbReference type="InterPro" id="IPR022271">
    <property type="entry name" value="Lipocalin_ApoD"/>
</dbReference>
<dbReference type="InterPro" id="IPR000566">
    <property type="entry name" value="Lipocln_cytosolic_FA-bd_dom"/>
</dbReference>
<dbReference type="Proteomes" id="UP000515163">
    <property type="component" value="Unplaced"/>
</dbReference>
<dbReference type="FunCoup" id="A0A6P8IR58">
    <property type="interactions" value="428"/>
</dbReference>
<gene>
    <name evidence="5" type="primary">LOC116304086</name>
</gene>
<dbReference type="PANTHER" id="PTHR37437">
    <property type="entry name" value="LIPOCALIN-RELATED PROTEIN-RELATED"/>
    <property type="match status" value="1"/>
</dbReference>
<reference evidence="5" key="1">
    <citation type="submission" date="2025-08" db="UniProtKB">
        <authorList>
            <consortium name="RefSeq"/>
        </authorList>
    </citation>
    <scope>IDENTIFICATION</scope>
    <source>
        <tissue evidence="5">Tentacle</tissue>
    </source>
</reference>
<evidence type="ECO:0000313" key="4">
    <source>
        <dbReference type="Proteomes" id="UP000515163"/>
    </source>
</evidence>
<dbReference type="InterPro" id="IPR012674">
    <property type="entry name" value="Calycin"/>
</dbReference>
<sequence>MKVLVQVLLLAVAVYPSCLGIDVVSKVNTTQYLGRWYQMYSDLTVMSTFERNGVCICADYTLRKDGKIGVLNSLRIKTPTGELKQITGYAYTPDPKVPGKLKVHFDVAPVDGSYWIVKLGPQTFGSDKQYQYSIVTDSLQLSMFVLARDPEAFTKEYDEEVKTFLKNNGFTRFYNKPLATLQSKECEYPTPPTSIYQTAEEYLNKL</sequence>
<evidence type="ECO:0000256" key="1">
    <source>
        <dbReference type="ARBA" id="ARBA00006889"/>
    </source>
</evidence>
<organism evidence="4 5">
    <name type="scientific">Actinia tenebrosa</name>
    <name type="common">Australian red waratah sea anemone</name>
    <dbReference type="NCBI Taxonomy" id="6105"/>
    <lineage>
        <taxon>Eukaryota</taxon>
        <taxon>Metazoa</taxon>
        <taxon>Cnidaria</taxon>
        <taxon>Anthozoa</taxon>
        <taxon>Hexacorallia</taxon>
        <taxon>Actiniaria</taxon>
        <taxon>Actiniidae</taxon>
        <taxon>Actinia</taxon>
    </lineage>
</organism>
<feature type="signal peptide" evidence="2">
    <location>
        <begin position="1"/>
        <end position="20"/>
    </location>
</feature>
<accession>A0A6P8IR58</accession>
<keyword evidence="2" id="KW-0732">Signal</keyword>
<dbReference type="CDD" id="cd19438">
    <property type="entry name" value="lipocalin_Blc-like"/>
    <property type="match status" value="1"/>
</dbReference>
<dbReference type="PANTHER" id="PTHR37437:SF1">
    <property type="entry name" value="LIPOCALIN-RELATED PROTEIN"/>
    <property type="match status" value="1"/>
</dbReference>
<dbReference type="RefSeq" id="XP_031569601.1">
    <property type="nucleotide sequence ID" value="XM_031713741.1"/>
</dbReference>
<proteinExistence type="inferred from homology"/>
<dbReference type="SUPFAM" id="SSF50814">
    <property type="entry name" value="Lipocalins"/>
    <property type="match status" value="1"/>
</dbReference>
<dbReference type="OrthoDB" id="565904at2759"/>
<name>A0A6P8IR58_ACTTE</name>
<keyword evidence="4" id="KW-1185">Reference proteome</keyword>
<evidence type="ECO:0000259" key="3">
    <source>
        <dbReference type="Pfam" id="PF08212"/>
    </source>
</evidence>
<evidence type="ECO:0000256" key="2">
    <source>
        <dbReference type="PIRNR" id="PIRNR036893"/>
    </source>
</evidence>
<dbReference type="FunFam" id="2.40.128.20:FF:000027">
    <property type="entry name" value="Predicted protein"/>
    <property type="match status" value="1"/>
</dbReference>
<dbReference type="AlphaFoldDB" id="A0A6P8IR58"/>
<dbReference type="GeneID" id="116304086"/>
<dbReference type="InterPro" id="IPR047202">
    <property type="entry name" value="Lipocalin_Blc-like_dom"/>
</dbReference>
<comment type="similarity">
    <text evidence="1 2">Belongs to the calycin superfamily. Lipocalin family.</text>
</comment>
<dbReference type="InParanoid" id="A0A6P8IR58"/>
<feature type="chain" id="PRO_5028556935" evidence="2">
    <location>
        <begin position="21"/>
        <end position="206"/>
    </location>
</feature>
<dbReference type="KEGG" id="aten:116304086"/>
<feature type="domain" description="Lipocalin/cytosolic fatty-acid binding" evidence="3">
    <location>
        <begin position="27"/>
        <end position="170"/>
    </location>
</feature>
<dbReference type="Pfam" id="PF08212">
    <property type="entry name" value="Lipocalin_2"/>
    <property type="match status" value="1"/>
</dbReference>
<evidence type="ECO:0000313" key="5">
    <source>
        <dbReference type="RefSeq" id="XP_031569601.1"/>
    </source>
</evidence>
<protein>
    <submittedName>
        <fullName evidence="5">Temperature-induced lipocalin-1-like</fullName>
    </submittedName>
</protein>
<dbReference type="PIRSF" id="PIRSF036893">
    <property type="entry name" value="Lipocalin_ApoD"/>
    <property type="match status" value="1"/>
</dbReference>
<dbReference type="Gene3D" id="2.40.128.20">
    <property type="match status" value="1"/>
</dbReference>